<organism evidence="1">
    <name type="scientific">marine sediment metagenome</name>
    <dbReference type="NCBI Taxonomy" id="412755"/>
    <lineage>
        <taxon>unclassified sequences</taxon>
        <taxon>metagenomes</taxon>
        <taxon>ecological metagenomes</taxon>
    </lineage>
</organism>
<evidence type="ECO:0008006" key="2">
    <source>
        <dbReference type="Google" id="ProtNLM"/>
    </source>
</evidence>
<comment type="caution">
    <text evidence="1">The sequence shown here is derived from an EMBL/GenBank/DDBJ whole genome shotgun (WGS) entry which is preliminary data.</text>
</comment>
<protein>
    <recommendedName>
        <fullName evidence="2">Helicase/UvrB N-terminal domain-containing protein</fullName>
    </recommendedName>
</protein>
<proteinExistence type="predicted"/>
<dbReference type="InterPro" id="IPR027417">
    <property type="entry name" value="P-loop_NTPase"/>
</dbReference>
<gene>
    <name evidence="1" type="ORF">S06H3_57506</name>
</gene>
<feature type="non-terminal residue" evidence="1">
    <location>
        <position position="211"/>
    </location>
</feature>
<name>X1NWA2_9ZZZZ</name>
<accession>X1NWA2</accession>
<reference evidence="1" key="1">
    <citation type="journal article" date="2014" name="Front. Microbiol.">
        <title>High frequency of phylogenetically diverse reductive dehalogenase-homologous genes in deep subseafloor sedimentary metagenomes.</title>
        <authorList>
            <person name="Kawai M."/>
            <person name="Futagami T."/>
            <person name="Toyoda A."/>
            <person name="Takaki Y."/>
            <person name="Nishi S."/>
            <person name="Hori S."/>
            <person name="Arai W."/>
            <person name="Tsubouchi T."/>
            <person name="Morono Y."/>
            <person name="Uchiyama I."/>
            <person name="Ito T."/>
            <person name="Fujiyama A."/>
            <person name="Inagaki F."/>
            <person name="Takami H."/>
        </authorList>
    </citation>
    <scope>NUCLEOTIDE SEQUENCE</scope>
    <source>
        <strain evidence="1">Expedition CK06-06</strain>
    </source>
</reference>
<dbReference type="EMBL" id="BARV01037124">
    <property type="protein sequence ID" value="GAI47893.1"/>
    <property type="molecule type" value="Genomic_DNA"/>
</dbReference>
<sequence>MGNDKGSGKLPEKDLFIGCAYRCGENRGCHGKPPNLVTEPLEEVSRVDVERAISDGKRPDVTVSFQSGKTLCGEVVFRNPLESEKVESYQKANVILLVWKIDGVVDRVPIIKFEPWCEEAQLKIIRASSGCLAYFAPEQFHISCDHRETPQELGLPEKFKAWWPDQWETIREVGSSPKKIYLLDAPTGVGKTVVAVGVHKLSEKKCIYITR</sequence>
<dbReference type="AlphaFoldDB" id="X1NWA2"/>
<dbReference type="SUPFAM" id="SSF52540">
    <property type="entry name" value="P-loop containing nucleoside triphosphate hydrolases"/>
    <property type="match status" value="1"/>
</dbReference>
<evidence type="ECO:0000313" key="1">
    <source>
        <dbReference type="EMBL" id="GAI47893.1"/>
    </source>
</evidence>